<dbReference type="CDD" id="cd01838">
    <property type="entry name" value="Isoamyl_acetate_hydrolase_like"/>
    <property type="match status" value="1"/>
</dbReference>
<reference evidence="2" key="1">
    <citation type="journal article" date="2020" name="Stud. Mycol.">
        <title>101 Dothideomycetes genomes: a test case for predicting lifestyles and emergence of pathogens.</title>
        <authorList>
            <person name="Haridas S."/>
            <person name="Albert R."/>
            <person name="Binder M."/>
            <person name="Bloem J."/>
            <person name="Labutti K."/>
            <person name="Salamov A."/>
            <person name="Andreopoulos B."/>
            <person name="Baker S."/>
            <person name="Barry K."/>
            <person name="Bills G."/>
            <person name="Bluhm B."/>
            <person name="Cannon C."/>
            <person name="Castanera R."/>
            <person name="Culley D."/>
            <person name="Daum C."/>
            <person name="Ezra D."/>
            <person name="Gonzalez J."/>
            <person name="Henrissat B."/>
            <person name="Kuo A."/>
            <person name="Liang C."/>
            <person name="Lipzen A."/>
            <person name="Lutzoni F."/>
            <person name="Magnuson J."/>
            <person name="Mondo S."/>
            <person name="Nolan M."/>
            <person name="Ohm R."/>
            <person name="Pangilinan J."/>
            <person name="Park H.-J."/>
            <person name="Ramirez L."/>
            <person name="Alfaro M."/>
            <person name="Sun H."/>
            <person name="Tritt A."/>
            <person name="Yoshinaga Y."/>
            <person name="Zwiers L.-H."/>
            <person name="Turgeon B."/>
            <person name="Goodwin S."/>
            <person name="Spatafora J."/>
            <person name="Crous P."/>
            <person name="Grigoriev I."/>
        </authorList>
    </citation>
    <scope>NUCLEOTIDE SEQUENCE</scope>
    <source>
        <strain evidence="2">CBS 119687</strain>
    </source>
</reference>
<dbReference type="RefSeq" id="XP_033520580.1">
    <property type="nucleotide sequence ID" value="XM_033673053.1"/>
</dbReference>
<name>A0A6A6A5Y7_9PLEO</name>
<dbReference type="AlphaFoldDB" id="A0A6A6A5Y7"/>
<protein>
    <submittedName>
        <fullName evidence="2">SGNH hydrolase</fullName>
    </submittedName>
</protein>
<dbReference type="InterPro" id="IPR045136">
    <property type="entry name" value="Iah1-like"/>
</dbReference>
<dbReference type="Proteomes" id="UP000799771">
    <property type="component" value="Unassembled WGS sequence"/>
</dbReference>
<dbReference type="OrthoDB" id="671439at2759"/>
<feature type="domain" description="SGNH hydrolase-type esterase" evidence="1">
    <location>
        <begin position="10"/>
        <end position="220"/>
    </location>
</feature>
<dbReference type="PANTHER" id="PTHR14209:SF19">
    <property type="entry name" value="ISOAMYL ACETATE-HYDROLYZING ESTERASE 1 HOMOLOG"/>
    <property type="match status" value="1"/>
</dbReference>
<evidence type="ECO:0000259" key="1">
    <source>
        <dbReference type="Pfam" id="PF13472"/>
    </source>
</evidence>
<gene>
    <name evidence="2" type="ORF">P153DRAFT_433977</name>
</gene>
<keyword evidence="3" id="KW-1185">Reference proteome</keyword>
<accession>A0A6A6A5Y7</accession>
<dbReference type="Pfam" id="PF13472">
    <property type="entry name" value="Lipase_GDSL_2"/>
    <property type="match status" value="1"/>
</dbReference>
<organism evidence="2 3">
    <name type="scientific">Dothidotthia symphoricarpi CBS 119687</name>
    <dbReference type="NCBI Taxonomy" id="1392245"/>
    <lineage>
        <taxon>Eukaryota</taxon>
        <taxon>Fungi</taxon>
        <taxon>Dikarya</taxon>
        <taxon>Ascomycota</taxon>
        <taxon>Pezizomycotina</taxon>
        <taxon>Dothideomycetes</taxon>
        <taxon>Pleosporomycetidae</taxon>
        <taxon>Pleosporales</taxon>
        <taxon>Dothidotthiaceae</taxon>
        <taxon>Dothidotthia</taxon>
    </lineage>
</organism>
<evidence type="ECO:0000313" key="2">
    <source>
        <dbReference type="EMBL" id="KAF2126188.1"/>
    </source>
</evidence>
<dbReference type="GeneID" id="54413485"/>
<sequence>MPALYEQFFLFGDSITQDSFNEQRGFSSVLQAAYIRKLDVVNRGFSGYTTRQALQVLPSIIPSPEVARIRFLTIFFGANDSSLPDAPNKQHVPMEEYKANLEKIITHPLIVAHNPRIILIAPPPINEHLWWPRDKASGYALPSRVAATTKEYANAACEVGSKLKIPVLDLWKAFMEEAKFDFNNWKAGDPVLGSLDIAQNDRLLELMYDGLHFQPAGYDILYREMMQLIAERWPDQMPEKLPSVLPGWSDEVAWKALDDSNATK</sequence>
<dbReference type="EMBL" id="ML977514">
    <property type="protein sequence ID" value="KAF2126188.1"/>
    <property type="molecule type" value="Genomic_DNA"/>
</dbReference>
<dbReference type="PANTHER" id="PTHR14209">
    <property type="entry name" value="ISOAMYL ACETATE-HYDROLYZING ESTERASE 1"/>
    <property type="match status" value="1"/>
</dbReference>
<evidence type="ECO:0000313" key="3">
    <source>
        <dbReference type="Proteomes" id="UP000799771"/>
    </source>
</evidence>
<dbReference type="InterPro" id="IPR036514">
    <property type="entry name" value="SGNH_hydro_sf"/>
</dbReference>
<dbReference type="SUPFAM" id="SSF52266">
    <property type="entry name" value="SGNH hydrolase"/>
    <property type="match status" value="1"/>
</dbReference>
<dbReference type="InterPro" id="IPR013830">
    <property type="entry name" value="SGNH_hydro"/>
</dbReference>
<keyword evidence="2" id="KW-0378">Hydrolase</keyword>
<dbReference type="GO" id="GO:0016787">
    <property type="term" value="F:hydrolase activity"/>
    <property type="evidence" value="ECO:0007669"/>
    <property type="project" value="UniProtKB-KW"/>
</dbReference>
<dbReference type="Gene3D" id="3.40.50.1110">
    <property type="entry name" value="SGNH hydrolase"/>
    <property type="match status" value="1"/>
</dbReference>
<proteinExistence type="predicted"/>